<reference evidence="2 3" key="1">
    <citation type="submission" date="2016-10" db="EMBL/GenBank/DDBJ databases">
        <title>Genome sequence of Streptomyces sp. MUSC 1.</title>
        <authorList>
            <person name="Lee L.-H."/>
            <person name="Ser H.-L."/>
            <person name="Law J.W.-F."/>
        </authorList>
    </citation>
    <scope>NUCLEOTIDE SEQUENCE [LARGE SCALE GENOMIC DNA]</scope>
    <source>
        <strain evidence="2 3">MUSC 1</strain>
    </source>
</reference>
<accession>A0A1S2QQH3</accession>
<gene>
    <name evidence="2" type="ORF">BIV23_02560</name>
</gene>
<keyword evidence="1" id="KW-1133">Transmembrane helix</keyword>
<comment type="caution">
    <text evidence="2">The sequence shown here is derived from an EMBL/GenBank/DDBJ whole genome shotgun (WGS) entry which is preliminary data.</text>
</comment>
<evidence type="ECO:0000256" key="1">
    <source>
        <dbReference type="SAM" id="Phobius"/>
    </source>
</evidence>
<sequence length="65" mass="7141">MRALGIFFIFLPCLAIICFICFAAFRAQNQKVSKIFAYGCLSVGTAFATVPAGFILLRVAWALFT</sequence>
<keyword evidence="3" id="KW-1185">Reference proteome</keyword>
<keyword evidence="1" id="KW-0472">Membrane</keyword>
<proteinExistence type="predicted"/>
<dbReference type="EMBL" id="MLYO01000009">
    <property type="protein sequence ID" value="OIK07861.1"/>
    <property type="molecule type" value="Genomic_DNA"/>
</dbReference>
<keyword evidence="1" id="KW-0812">Transmembrane</keyword>
<dbReference type="AlphaFoldDB" id="A0A1S2QQH3"/>
<feature type="transmembrane region" description="Helical" evidence="1">
    <location>
        <begin position="37"/>
        <end position="64"/>
    </location>
</feature>
<feature type="transmembrane region" description="Helical" evidence="1">
    <location>
        <begin position="6"/>
        <end position="25"/>
    </location>
</feature>
<protein>
    <submittedName>
        <fullName evidence="2">Uncharacterized protein</fullName>
    </submittedName>
</protein>
<evidence type="ECO:0000313" key="3">
    <source>
        <dbReference type="Proteomes" id="UP000179642"/>
    </source>
</evidence>
<evidence type="ECO:0000313" key="2">
    <source>
        <dbReference type="EMBL" id="OIK07861.1"/>
    </source>
</evidence>
<organism evidence="2 3">
    <name type="scientific">Streptomyces monashensis</name>
    <dbReference type="NCBI Taxonomy" id="1678012"/>
    <lineage>
        <taxon>Bacteria</taxon>
        <taxon>Bacillati</taxon>
        <taxon>Actinomycetota</taxon>
        <taxon>Actinomycetes</taxon>
        <taxon>Kitasatosporales</taxon>
        <taxon>Streptomycetaceae</taxon>
        <taxon>Streptomyces</taxon>
    </lineage>
</organism>
<dbReference type="Proteomes" id="UP000179642">
    <property type="component" value="Unassembled WGS sequence"/>
</dbReference>
<name>A0A1S2QQH3_9ACTN</name>